<evidence type="ECO:0000313" key="2">
    <source>
        <dbReference type="EMBL" id="JAV24987.1"/>
    </source>
</evidence>
<keyword evidence="2" id="KW-0687">Ribonucleoprotein</keyword>
<dbReference type="InterPro" id="IPR019375">
    <property type="entry name" value="Ribosomal_bS1m"/>
</dbReference>
<keyword evidence="2" id="KW-0689">Ribosomal protein</keyword>
<dbReference type="AlphaFoldDB" id="A0A1Q3FBR2"/>
<dbReference type="GO" id="GO:0005763">
    <property type="term" value="C:mitochondrial small ribosomal subunit"/>
    <property type="evidence" value="ECO:0007669"/>
    <property type="project" value="TreeGrafter"/>
</dbReference>
<organism evidence="2">
    <name type="scientific">Culex tarsalis</name>
    <name type="common">Encephalitis mosquito</name>
    <dbReference type="NCBI Taxonomy" id="7177"/>
    <lineage>
        <taxon>Eukaryota</taxon>
        <taxon>Metazoa</taxon>
        <taxon>Ecdysozoa</taxon>
        <taxon>Arthropoda</taxon>
        <taxon>Hexapoda</taxon>
        <taxon>Insecta</taxon>
        <taxon>Pterygota</taxon>
        <taxon>Neoptera</taxon>
        <taxon>Endopterygota</taxon>
        <taxon>Diptera</taxon>
        <taxon>Nematocera</taxon>
        <taxon>Culicoidea</taxon>
        <taxon>Culicidae</taxon>
        <taxon>Culicinae</taxon>
        <taxon>Culicini</taxon>
        <taxon>Culex</taxon>
        <taxon>Culex</taxon>
    </lineage>
</organism>
<evidence type="ECO:0000256" key="1">
    <source>
        <dbReference type="SAM" id="MobiDB-lite"/>
    </source>
</evidence>
<accession>A0A1Q3FBR2</accession>
<dbReference type="PANTHER" id="PTHR13447:SF2">
    <property type="entry name" value="SMALL RIBOSOMAL SUBUNIT PROTEIN BS1M"/>
    <property type="match status" value="1"/>
</dbReference>
<name>A0A1Q3FBR2_CULTA</name>
<protein>
    <submittedName>
        <fullName evidence="2">Putative mitochondrial ribosomal protein mrps35</fullName>
    </submittedName>
</protein>
<proteinExistence type="predicted"/>
<sequence>MSSLLKLAIFRPGMSAVLRPAAGVRFCSSKVTPPSDASNGDPQESTPEAKLGGFAKAFEKHSAPQTESVDAEPPKTFASLLRNSKFMDLGDPENKVVSGKIFHVVEDDLYIDFGWKFHCVCTRPVKNADEYVRGARVRLRIRDLELSTRFIGADKDLTLLEADCQLLGLISSPARQQVSRGAVATAEES</sequence>
<dbReference type="Pfam" id="PF10246">
    <property type="entry name" value="MRP-S35"/>
    <property type="match status" value="1"/>
</dbReference>
<reference evidence="2" key="1">
    <citation type="submission" date="2017-01" db="EMBL/GenBank/DDBJ databases">
        <title>A deep insight into the sialotranscriptome of adult male and female Cluex tarsalis mosquitoes.</title>
        <authorList>
            <person name="Ribeiro J.M."/>
            <person name="Moreira F."/>
            <person name="Bernard K.A."/>
            <person name="Calvo E."/>
        </authorList>
    </citation>
    <scope>NUCLEOTIDE SEQUENCE</scope>
    <source>
        <strain evidence="2">Kern County</strain>
        <tissue evidence="2">Salivary glands</tissue>
    </source>
</reference>
<dbReference type="EMBL" id="GFDL01010058">
    <property type="protein sequence ID" value="JAV24987.1"/>
    <property type="molecule type" value="Transcribed_RNA"/>
</dbReference>
<feature type="region of interest" description="Disordered" evidence="1">
    <location>
        <begin position="30"/>
        <end position="49"/>
    </location>
</feature>
<feature type="compositionally biased region" description="Polar residues" evidence="1">
    <location>
        <begin position="30"/>
        <end position="46"/>
    </location>
</feature>
<dbReference type="PANTHER" id="PTHR13447">
    <property type="entry name" value="MITOCHONDRIAL 28S RIBOSOMAL PROTEIN S28"/>
    <property type="match status" value="1"/>
</dbReference>